<name>A0A553GUR8_9PSED</name>
<evidence type="ECO:0000256" key="1">
    <source>
        <dbReference type="ARBA" id="ARBA00002397"/>
    </source>
</evidence>
<dbReference type="InterPro" id="IPR007809">
    <property type="entry name" value="FlgN-like"/>
</dbReference>
<keyword evidence="3" id="KW-1005">Bacterial flagellum biogenesis</keyword>
<accession>A0A553GUR8</accession>
<dbReference type="InterPro" id="IPR036679">
    <property type="entry name" value="FlgN-like_sf"/>
</dbReference>
<dbReference type="Pfam" id="PF05130">
    <property type="entry name" value="FlgN"/>
    <property type="match status" value="1"/>
</dbReference>
<evidence type="ECO:0000313" key="4">
    <source>
        <dbReference type="EMBL" id="TRX73270.1"/>
    </source>
</evidence>
<keyword evidence="5" id="KW-1185">Reference proteome</keyword>
<evidence type="ECO:0000313" key="5">
    <source>
        <dbReference type="Proteomes" id="UP000315235"/>
    </source>
</evidence>
<comment type="function">
    <text evidence="1">Required for the efficient initiation of filament assembly.</text>
</comment>
<dbReference type="SUPFAM" id="SSF140566">
    <property type="entry name" value="FlgN-like"/>
    <property type="match status" value="1"/>
</dbReference>
<dbReference type="OrthoDB" id="5734604at2"/>
<keyword evidence="4" id="KW-0282">Flagellum</keyword>
<dbReference type="AlphaFoldDB" id="A0A553GUR8"/>
<evidence type="ECO:0000256" key="3">
    <source>
        <dbReference type="ARBA" id="ARBA00022795"/>
    </source>
</evidence>
<evidence type="ECO:0000256" key="2">
    <source>
        <dbReference type="ARBA" id="ARBA00007703"/>
    </source>
</evidence>
<reference evidence="4 5" key="1">
    <citation type="submission" date="2019-07" db="EMBL/GenBank/DDBJ databases">
        <title>Pseudomonas mangiferae sp. nov., isolated from bark of mango tree in Thailand.</title>
        <authorList>
            <person name="Srisuk N."/>
            <person name="Anurat P."/>
        </authorList>
    </citation>
    <scope>NUCLEOTIDE SEQUENCE [LARGE SCALE GENOMIC DNA]</scope>
    <source>
        <strain evidence="4 5">DMKU_BBB3-04</strain>
    </source>
</reference>
<dbReference type="EMBL" id="VJOY01000017">
    <property type="protein sequence ID" value="TRX73270.1"/>
    <property type="molecule type" value="Genomic_DNA"/>
</dbReference>
<dbReference type="Gene3D" id="1.20.58.300">
    <property type="entry name" value="FlgN-like"/>
    <property type="match status" value="1"/>
</dbReference>
<protein>
    <submittedName>
        <fullName evidence="4">Flagellar protein FlgN</fullName>
    </submittedName>
</protein>
<keyword evidence="4" id="KW-0969">Cilium</keyword>
<comment type="similarity">
    <text evidence="2">Belongs to the FlgN family.</text>
</comment>
<keyword evidence="4" id="KW-0966">Cell projection</keyword>
<comment type="caution">
    <text evidence="4">The sequence shown here is derived from an EMBL/GenBank/DDBJ whole genome shotgun (WGS) entry which is preliminary data.</text>
</comment>
<organism evidence="4 5">
    <name type="scientific">Pseudomonas mangiferae</name>
    <dbReference type="NCBI Taxonomy" id="2593654"/>
    <lineage>
        <taxon>Bacteria</taxon>
        <taxon>Pseudomonadati</taxon>
        <taxon>Pseudomonadota</taxon>
        <taxon>Gammaproteobacteria</taxon>
        <taxon>Pseudomonadales</taxon>
        <taxon>Pseudomonadaceae</taxon>
        <taxon>Pseudomonas</taxon>
    </lineage>
</organism>
<gene>
    <name evidence="4" type="ORF">FM069_18300</name>
</gene>
<dbReference type="RefSeq" id="WP_143489816.1">
    <property type="nucleotide sequence ID" value="NZ_VJOY01000017.1"/>
</dbReference>
<dbReference type="Proteomes" id="UP000315235">
    <property type="component" value="Unassembled WGS sequence"/>
</dbReference>
<dbReference type="GO" id="GO:0044780">
    <property type="term" value="P:bacterial-type flagellum assembly"/>
    <property type="evidence" value="ECO:0007669"/>
    <property type="project" value="InterPro"/>
</dbReference>
<sequence>MQDLTLLQLFTDDIQNAQSLLTLIDAEREALEARDLPRLESLLTEKRPLLATLDEHGLQRSQTLVSLQLSPDLNGLQALAERSPHGGDLLARSQELSELLERCQQGNARNGQLIRANQFVVSNLLGLLRGTETPNLYDSRGSAARIAQQRPLSQA</sequence>
<proteinExistence type="inferred from homology"/>